<dbReference type="InterPro" id="IPR058322">
    <property type="entry name" value="DUF8009"/>
</dbReference>
<dbReference type="EMBL" id="CP053941">
    <property type="protein sequence ID" value="QKG93727.1"/>
    <property type="molecule type" value="Genomic_DNA"/>
</dbReference>
<sequence>MTDDEGSRGAGPDRIRSVAVHREDVANAIEATLRSDREVVLRATPPFSGRMRARLHALDAGSGDGDADAGDGPPAPLHIDPRALVADAPPYPEVDDTAAEHPDADLAARRKRHAEAVEDWRETVRERVAETVEIEVDGETRTVDVTALG</sequence>
<evidence type="ECO:0000259" key="2">
    <source>
        <dbReference type="Pfam" id="PF26033"/>
    </source>
</evidence>
<evidence type="ECO:0000256" key="1">
    <source>
        <dbReference type="SAM" id="MobiDB-lite"/>
    </source>
</evidence>
<dbReference type="Proteomes" id="UP000505020">
    <property type="component" value="Chromosome"/>
</dbReference>
<keyword evidence="4" id="KW-1185">Reference proteome</keyword>
<dbReference type="RefSeq" id="WP_173230461.1">
    <property type="nucleotide sequence ID" value="NZ_CP053941.1"/>
</dbReference>
<protein>
    <recommendedName>
        <fullName evidence="2">DUF8009 domain-containing protein</fullName>
    </recommendedName>
</protein>
<dbReference type="GeneID" id="55595931"/>
<proteinExistence type="predicted"/>
<evidence type="ECO:0000313" key="3">
    <source>
        <dbReference type="EMBL" id="QKG93727.1"/>
    </source>
</evidence>
<feature type="region of interest" description="Disordered" evidence="1">
    <location>
        <begin position="58"/>
        <end position="80"/>
    </location>
</feature>
<gene>
    <name evidence="3" type="ORF">HPS36_12975</name>
</gene>
<accession>A0A7D3Y1Z9</accession>
<dbReference type="KEGG" id="hsai:HPS36_12975"/>
<feature type="domain" description="DUF8009" evidence="2">
    <location>
        <begin position="10"/>
        <end position="149"/>
    </location>
</feature>
<evidence type="ECO:0000313" key="4">
    <source>
        <dbReference type="Proteomes" id="UP000505020"/>
    </source>
</evidence>
<organism evidence="3 4">
    <name type="scientific">Halorubrum salinarum</name>
    <dbReference type="NCBI Taxonomy" id="2739057"/>
    <lineage>
        <taxon>Archaea</taxon>
        <taxon>Methanobacteriati</taxon>
        <taxon>Methanobacteriota</taxon>
        <taxon>Stenosarchaea group</taxon>
        <taxon>Halobacteria</taxon>
        <taxon>Halobacteriales</taxon>
        <taxon>Haloferacaceae</taxon>
        <taxon>Halorubrum</taxon>
    </lineage>
</organism>
<dbReference type="Pfam" id="PF26033">
    <property type="entry name" value="DUF8009"/>
    <property type="match status" value="1"/>
</dbReference>
<reference evidence="3 4" key="1">
    <citation type="submission" date="2020-05" db="EMBL/GenBank/DDBJ databases">
        <title>Halorubrum RHB-C sp.nov., an extremely halophilic archaeon isolated from solar salt farm.</title>
        <authorList>
            <person name="Ho H."/>
            <person name="Danganan R.E."/>
            <person name="Dedeles G.R."/>
            <person name="Kim S.-G."/>
        </authorList>
    </citation>
    <scope>NUCLEOTIDE SEQUENCE [LARGE SCALE GENOMIC DNA]</scope>
    <source>
        <strain evidence="3 4">RHB-C</strain>
    </source>
</reference>
<dbReference type="AlphaFoldDB" id="A0A7D3Y1Z9"/>
<name>A0A7D3Y1Z9_9EURY</name>